<evidence type="ECO:0000259" key="1">
    <source>
        <dbReference type="Pfam" id="PF01261"/>
    </source>
</evidence>
<organism evidence="2 3">
    <name type="scientific">Emticicia aquatilis</name>
    <dbReference type="NCBI Taxonomy" id="1537369"/>
    <lineage>
        <taxon>Bacteria</taxon>
        <taxon>Pseudomonadati</taxon>
        <taxon>Bacteroidota</taxon>
        <taxon>Cytophagia</taxon>
        <taxon>Cytophagales</taxon>
        <taxon>Leadbetterellaceae</taxon>
        <taxon>Emticicia</taxon>
    </lineage>
</organism>
<name>A0A916YWL7_9BACT</name>
<protein>
    <recommendedName>
        <fullName evidence="1">Xylose isomerase-like TIM barrel domain-containing protein</fullName>
    </recommendedName>
</protein>
<evidence type="ECO:0000313" key="3">
    <source>
        <dbReference type="Proteomes" id="UP000609064"/>
    </source>
</evidence>
<keyword evidence="3" id="KW-1185">Reference proteome</keyword>
<feature type="domain" description="Xylose isomerase-like TIM barrel" evidence="1">
    <location>
        <begin position="56"/>
        <end position="221"/>
    </location>
</feature>
<comment type="caution">
    <text evidence="2">The sequence shown here is derived from an EMBL/GenBank/DDBJ whole genome shotgun (WGS) entry which is preliminary data.</text>
</comment>
<proteinExistence type="predicted"/>
<reference evidence="2" key="2">
    <citation type="submission" date="2020-09" db="EMBL/GenBank/DDBJ databases">
        <authorList>
            <person name="Sun Q."/>
            <person name="Zhou Y."/>
        </authorList>
    </citation>
    <scope>NUCLEOTIDE SEQUENCE</scope>
    <source>
        <strain evidence="2">CGMCC 1.15958</strain>
    </source>
</reference>
<dbReference type="RefSeq" id="WP_188767070.1">
    <property type="nucleotide sequence ID" value="NZ_BMKK01000006.1"/>
</dbReference>
<dbReference type="Proteomes" id="UP000609064">
    <property type="component" value="Unassembled WGS sequence"/>
</dbReference>
<accession>A0A916YWL7</accession>
<dbReference type="SUPFAM" id="SSF51658">
    <property type="entry name" value="Xylose isomerase-like"/>
    <property type="match status" value="1"/>
</dbReference>
<dbReference type="InterPro" id="IPR036237">
    <property type="entry name" value="Xyl_isomerase-like_sf"/>
</dbReference>
<dbReference type="Pfam" id="PF01261">
    <property type="entry name" value="AP_endonuc_2"/>
    <property type="match status" value="1"/>
</dbReference>
<reference evidence="2" key="1">
    <citation type="journal article" date="2014" name="Int. J. Syst. Evol. Microbiol.">
        <title>Complete genome sequence of Corynebacterium casei LMG S-19264T (=DSM 44701T), isolated from a smear-ripened cheese.</title>
        <authorList>
            <consortium name="US DOE Joint Genome Institute (JGI-PGF)"/>
            <person name="Walter F."/>
            <person name="Albersmeier A."/>
            <person name="Kalinowski J."/>
            <person name="Ruckert C."/>
        </authorList>
    </citation>
    <scope>NUCLEOTIDE SEQUENCE</scope>
    <source>
        <strain evidence="2">CGMCC 1.15958</strain>
    </source>
</reference>
<sequence>MKRREFINLTATSALLSSVETLAQEIPWVSNVDPKFQLKIMATNWGWSGSLDAFCAAAKKEGYDGIEMWWPNETKDQKELFAALEKYDLEIGYLCGSGHKDPVINLESFKKAINAASTQSAKKPLYINCHSGKDFFTYEQSKLFIDHTTETTAKTGIKICHETHRGRIMFAAHIARNFIEKNPALRLTLDISHWCNVHESLLEDQAETVAMALERVEHLHARIGHQEGPQVNDPRAPEWESAVKAHLAWWDRVLERKMKAGETMTILTEFGPPNYLPTLPYTQQPVADQWAINVCMMQMLRKRYLR</sequence>
<dbReference type="EMBL" id="BMKK01000006">
    <property type="protein sequence ID" value="GGD64697.1"/>
    <property type="molecule type" value="Genomic_DNA"/>
</dbReference>
<dbReference type="AlphaFoldDB" id="A0A916YWL7"/>
<evidence type="ECO:0000313" key="2">
    <source>
        <dbReference type="EMBL" id="GGD64697.1"/>
    </source>
</evidence>
<dbReference type="InterPro" id="IPR013022">
    <property type="entry name" value="Xyl_isomerase-like_TIM-brl"/>
</dbReference>
<gene>
    <name evidence="2" type="ORF">GCM10011514_30900</name>
</gene>
<dbReference type="Gene3D" id="3.20.20.150">
    <property type="entry name" value="Divalent-metal-dependent TIM barrel enzymes"/>
    <property type="match status" value="1"/>
</dbReference>